<dbReference type="EMBL" id="BAABGZ010000062">
    <property type="protein sequence ID" value="GAA4361823.1"/>
    <property type="molecule type" value="Genomic_DNA"/>
</dbReference>
<accession>A0ABP8IKV1</accession>
<protein>
    <submittedName>
        <fullName evidence="1">Uncharacterized protein</fullName>
    </submittedName>
</protein>
<organism evidence="1 2">
    <name type="scientific">Hymenobacter saemangeumensis</name>
    <dbReference type="NCBI Taxonomy" id="1084522"/>
    <lineage>
        <taxon>Bacteria</taxon>
        <taxon>Pseudomonadati</taxon>
        <taxon>Bacteroidota</taxon>
        <taxon>Cytophagia</taxon>
        <taxon>Cytophagales</taxon>
        <taxon>Hymenobacteraceae</taxon>
        <taxon>Hymenobacter</taxon>
    </lineage>
</organism>
<sequence length="188" mass="21524">MNTYDQEVFNYLTQVENYRSAKQVASQLSQIDNKLRTDFWNEVRENITTKLNSLNAGPWKVDLTLQGSGGLKAYQPEWEDFGINLDLLSSRPDFGIYCPLTAYDREKVNTLIVPIILAERMTSKTNYWPCYRAISFDFSQQSTLESILPARRGETIDAIAGLFEEFVNKYLSVLENIAREAKIGKTDS</sequence>
<evidence type="ECO:0000313" key="2">
    <source>
        <dbReference type="Proteomes" id="UP001501153"/>
    </source>
</evidence>
<comment type="caution">
    <text evidence="1">The sequence shown here is derived from an EMBL/GenBank/DDBJ whole genome shotgun (WGS) entry which is preliminary data.</text>
</comment>
<reference evidence="2" key="1">
    <citation type="journal article" date="2019" name="Int. J. Syst. Evol. Microbiol.">
        <title>The Global Catalogue of Microorganisms (GCM) 10K type strain sequencing project: providing services to taxonomists for standard genome sequencing and annotation.</title>
        <authorList>
            <consortium name="The Broad Institute Genomics Platform"/>
            <consortium name="The Broad Institute Genome Sequencing Center for Infectious Disease"/>
            <person name="Wu L."/>
            <person name="Ma J."/>
        </authorList>
    </citation>
    <scope>NUCLEOTIDE SEQUENCE [LARGE SCALE GENOMIC DNA]</scope>
    <source>
        <strain evidence="2">JCM 17923</strain>
    </source>
</reference>
<evidence type="ECO:0000313" key="1">
    <source>
        <dbReference type="EMBL" id="GAA4361823.1"/>
    </source>
</evidence>
<name>A0ABP8IKV1_9BACT</name>
<proteinExistence type="predicted"/>
<dbReference type="RefSeq" id="WP_345236820.1">
    <property type="nucleotide sequence ID" value="NZ_BAABGZ010000062.1"/>
</dbReference>
<gene>
    <name evidence="1" type="ORF">GCM10023185_29120</name>
</gene>
<dbReference type="Proteomes" id="UP001501153">
    <property type="component" value="Unassembled WGS sequence"/>
</dbReference>
<keyword evidence="2" id="KW-1185">Reference proteome</keyword>